<accession>A0A0W8FG39</accession>
<dbReference type="AlphaFoldDB" id="A0A0W8FG39"/>
<dbReference type="EMBL" id="LNQE01001253">
    <property type="protein sequence ID" value="KUG19835.1"/>
    <property type="molecule type" value="Genomic_DNA"/>
</dbReference>
<sequence length="50" mass="5780">MGEESHTCTRISREKPIFKEERPGHAARIARPVTGKALRKHLQKLMDVRI</sequence>
<evidence type="ECO:0000313" key="1">
    <source>
        <dbReference type="EMBL" id="KUG19835.1"/>
    </source>
</evidence>
<comment type="caution">
    <text evidence="1">The sequence shown here is derived from an EMBL/GenBank/DDBJ whole genome shotgun (WGS) entry which is preliminary data.</text>
</comment>
<organism evidence="1">
    <name type="scientific">hydrocarbon metagenome</name>
    <dbReference type="NCBI Taxonomy" id="938273"/>
    <lineage>
        <taxon>unclassified sequences</taxon>
        <taxon>metagenomes</taxon>
        <taxon>ecological metagenomes</taxon>
    </lineage>
</organism>
<reference evidence="1" key="1">
    <citation type="journal article" date="2015" name="Proc. Natl. Acad. Sci. U.S.A.">
        <title>Networks of energetic and metabolic interactions define dynamics in microbial communities.</title>
        <authorList>
            <person name="Embree M."/>
            <person name="Liu J.K."/>
            <person name="Al-Bassam M.M."/>
            <person name="Zengler K."/>
        </authorList>
    </citation>
    <scope>NUCLEOTIDE SEQUENCE</scope>
</reference>
<name>A0A0W8FG39_9ZZZZ</name>
<proteinExistence type="predicted"/>
<protein>
    <submittedName>
        <fullName evidence="1">Uncharacterized protein</fullName>
    </submittedName>
</protein>
<gene>
    <name evidence="1" type="ORF">ASZ90_010448</name>
</gene>